<dbReference type="GO" id="GO:0032259">
    <property type="term" value="P:methylation"/>
    <property type="evidence" value="ECO:0007669"/>
    <property type="project" value="UniProtKB-KW"/>
</dbReference>
<comment type="caution">
    <text evidence="1">The sequence shown here is derived from an EMBL/GenBank/DDBJ whole genome shotgun (WGS) entry which is preliminary data.</text>
</comment>
<evidence type="ECO:0000313" key="2">
    <source>
        <dbReference type="Proteomes" id="UP000011689"/>
    </source>
</evidence>
<dbReference type="STRING" id="1227481.C467_00332"/>
<evidence type="ECO:0000313" key="1">
    <source>
        <dbReference type="EMBL" id="ELZ62265.1"/>
    </source>
</evidence>
<gene>
    <name evidence="1" type="ORF">C467_00332</name>
</gene>
<keyword evidence="1" id="KW-0489">Methyltransferase</keyword>
<organism evidence="1 2">
    <name type="scientific">Halorubrum hochstenium ATCC 700873</name>
    <dbReference type="NCBI Taxonomy" id="1227481"/>
    <lineage>
        <taxon>Archaea</taxon>
        <taxon>Methanobacteriati</taxon>
        <taxon>Methanobacteriota</taxon>
        <taxon>Stenosarchaea group</taxon>
        <taxon>Halobacteria</taxon>
        <taxon>Halobacteriales</taxon>
        <taxon>Haloferacaceae</taxon>
        <taxon>Halorubrum</taxon>
    </lineage>
</organism>
<keyword evidence="1" id="KW-0808">Transferase</keyword>
<dbReference type="PATRIC" id="fig|1227481.4.peg.49"/>
<sequence>MRVYEDKVEFVDEDGDVETYRVGTQTTQARDRYERIQRELENGFLTDLIDRVTDVEADVEIDLDEDHQEIIDKIVDSITSERGRAIAGLSAMQLAIKSIAPEQSIRLHKGSKSSAHFSWEEGLSMRSIDSTYISPVLREYDLLRVNKDGVMMTRSLAENYPYSRFYQANIRGAQDAWADLIETLEDPDSGIDPEEALKYMITALSGRGERAEEINEATLELVSDLSERNPEREMVKGIIKSHINTSPHSARIYEVALHSLYQLMEEANLLDGELKELTQMRSADKKHGNVADIEVVDPSDEFHIYSAWDAKHGKSYLRNELQEIRGKLSNHPETQTVGFITSSEPERDSQLEQQKSKIEEEFDVEIELVTFDEFCDRTLDDLSTKMVSPSAWLTAYAETLCHRRRDRAPIDEPTQEWVSDLGDIVEQRA</sequence>
<proteinExistence type="predicted"/>
<dbReference type="AlphaFoldDB" id="M0FQL2"/>
<accession>M0FQL2</accession>
<dbReference type="GO" id="GO:0008168">
    <property type="term" value="F:methyltransferase activity"/>
    <property type="evidence" value="ECO:0007669"/>
    <property type="project" value="UniProtKB-KW"/>
</dbReference>
<reference evidence="1 2" key="1">
    <citation type="journal article" date="2014" name="PLoS Genet.">
        <title>Phylogenetically driven sequencing of extremely halophilic archaea reveals strategies for static and dynamic osmo-response.</title>
        <authorList>
            <person name="Becker E.A."/>
            <person name="Seitzer P.M."/>
            <person name="Tritt A."/>
            <person name="Larsen D."/>
            <person name="Krusor M."/>
            <person name="Yao A.I."/>
            <person name="Wu D."/>
            <person name="Madern D."/>
            <person name="Eisen J.A."/>
            <person name="Darling A.E."/>
            <person name="Facciotti M.T."/>
        </authorList>
    </citation>
    <scope>NUCLEOTIDE SEQUENCE [LARGE SCALE GENOMIC DNA]</scope>
    <source>
        <strain evidence="1 2">ATCC 700873</strain>
    </source>
</reference>
<keyword evidence="2" id="KW-1185">Reference proteome</keyword>
<protein>
    <submittedName>
        <fullName evidence="1">Putative site-specific DNA-methyltransferase</fullName>
    </submittedName>
</protein>
<dbReference type="Proteomes" id="UP000011689">
    <property type="component" value="Unassembled WGS sequence"/>
</dbReference>
<name>M0FQL2_9EURY</name>
<dbReference type="EMBL" id="AOJO01000003">
    <property type="protein sequence ID" value="ELZ62265.1"/>
    <property type="molecule type" value="Genomic_DNA"/>
</dbReference>